<keyword evidence="1" id="KW-0472">Membrane</keyword>
<feature type="transmembrane region" description="Helical" evidence="1">
    <location>
        <begin position="55"/>
        <end position="77"/>
    </location>
</feature>
<evidence type="ECO:0000313" key="2">
    <source>
        <dbReference type="EMBL" id="MBB5222936.1"/>
    </source>
</evidence>
<keyword evidence="3" id="KW-1185">Reference proteome</keyword>
<proteinExistence type="predicted"/>
<dbReference type="AlphaFoldDB" id="A0A840SSY9"/>
<organism evidence="2 3">
    <name type="scientific">Amaricoccus macauensis</name>
    <dbReference type="NCBI Taxonomy" id="57001"/>
    <lineage>
        <taxon>Bacteria</taxon>
        <taxon>Pseudomonadati</taxon>
        <taxon>Pseudomonadota</taxon>
        <taxon>Alphaproteobacteria</taxon>
        <taxon>Rhodobacterales</taxon>
        <taxon>Paracoccaceae</taxon>
        <taxon>Amaricoccus</taxon>
    </lineage>
</organism>
<reference evidence="2 3" key="1">
    <citation type="submission" date="2020-08" db="EMBL/GenBank/DDBJ databases">
        <title>Genomic Encyclopedia of Type Strains, Phase IV (KMG-IV): sequencing the most valuable type-strain genomes for metagenomic binning, comparative biology and taxonomic classification.</title>
        <authorList>
            <person name="Goeker M."/>
        </authorList>
    </citation>
    <scope>NUCLEOTIDE SEQUENCE [LARGE SCALE GENOMIC DNA]</scope>
    <source>
        <strain evidence="2 3">DSM 101730</strain>
    </source>
</reference>
<keyword evidence="1" id="KW-1133">Transmembrane helix</keyword>
<name>A0A840SSY9_9RHOB</name>
<evidence type="ECO:0000313" key="3">
    <source>
        <dbReference type="Proteomes" id="UP000549457"/>
    </source>
</evidence>
<keyword evidence="1" id="KW-0812">Transmembrane</keyword>
<protein>
    <submittedName>
        <fullName evidence="2">Uncharacterized protein</fullName>
    </submittedName>
</protein>
<dbReference type="EMBL" id="JACHFM010000003">
    <property type="protein sequence ID" value="MBB5222936.1"/>
    <property type="molecule type" value="Genomic_DNA"/>
</dbReference>
<evidence type="ECO:0000256" key="1">
    <source>
        <dbReference type="SAM" id="Phobius"/>
    </source>
</evidence>
<comment type="caution">
    <text evidence="2">The sequence shown here is derived from an EMBL/GenBank/DDBJ whole genome shotgun (WGS) entry which is preliminary data.</text>
</comment>
<gene>
    <name evidence="2" type="ORF">HNP73_002883</name>
</gene>
<dbReference type="Proteomes" id="UP000549457">
    <property type="component" value="Unassembled WGS sequence"/>
</dbReference>
<dbReference type="RefSeq" id="WP_184150937.1">
    <property type="nucleotide sequence ID" value="NZ_JACHFM010000003.1"/>
</dbReference>
<sequence length="152" mass="15420">MAATALAIALSLVGLAWLTGTDPKRRRAFRLPPAAASHPRAGWAVALLPGLALPFLAGGGGFVIWIGAVSVAGWAIAALPPERTARLAGHCATLIGRITARPARGASSPSGDRIAALEARILALEARLAAIAPEPAAGQVEPRRSSSSLRSA</sequence>
<accession>A0A840SSY9</accession>